<dbReference type="PROSITE" id="PS51257">
    <property type="entry name" value="PROKAR_LIPOPROTEIN"/>
    <property type="match status" value="1"/>
</dbReference>
<feature type="chain" id="PRO_5039712238" evidence="1">
    <location>
        <begin position="21"/>
        <end position="434"/>
    </location>
</feature>
<reference evidence="2 3" key="1">
    <citation type="submission" date="2016-06" db="EMBL/GenBank/DDBJ databases">
        <authorList>
            <person name="Kjaerup R.B."/>
            <person name="Dalgaard T.S."/>
            <person name="Juul-Madsen H.R."/>
        </authorList>
    </citation>
    <scope>NUCLEOTIDE SEQUENCE [LARGE SCALE GENOMIC DNA]</scope>
    <source>
        <strain evidence="2 3">DSM 44871</strain>
    </source>
</reference>
<keyword evidence="1" id="KW-0732">Signal</keyword>
<dbReference type="InterPro" id="IPR050490">
    <property type="entry name" value="Bact_solute-bd_prot1"/>
</dbReference>
<proteinExistence type="predicted"/>
<dbReference type="AlphaFoldDB" id="A0A1C4ZAN4"/>
<evidence type="ECO:0000256" key="1">
    <source>
        <dbReference type="SAM" id="SignalP"/>
    </source>
</evidence>
<organism evidence="2 3">
    <name type="scientific">Micromonospora saelicesensis</name>
    <dbReference type="NCBI Taxonomy" id="285676"/>
    <lineage>
        <taxon>Bacteria</taxon>
        <taxon>Bacillati</taxon>
        <taxon>Actinomycetota</taxon>
        <taxon>Actinomycetes</taxon>
        <taxon>Micromonosporales</taxon>
        <taxon>Micromonosporaceae</taxon>
        <taxon>Micromonospora</taxon>
    </lineage>
</organism>
<dbReference type="InterPro" id="IPR006059">
    <property type="entry name" value="SBP"/>
</dbReference>
<evidence type="ECO:0000313" key="3">
    <source>
        <dbReference type="Proteomes" id="UP000198864"/>
    </source>
</evidence>
<gene>
    <name evidence="2" type="ORF">GA0070561_5162</name>
</gene>
<sequence>MKRAIPAVISAATALTLVLAGCGGGDEPVDPNAPVTITLAGWSLSSTPEFKTLADGFKASHPNVTVELKEYAPGNDYDTQMITDLAAGTAPDVYVMKNLKNFYTYQSGGQLLDVSDVTSDLGSSPALASYQVDGKTYAVPYRQDSWVLFYNKDLFAKAKVAPPDGSWTWDDYTDATKRLHTGLKGAGSNATGAYQHTFQSTVQGFALAQTPNADLLSGDFGYLKPYYERSLDLQAAGAQPSFGTAKTNKLTYQAQFGKQQSAMVLMGTWYVATLLNQRQSGDADKFQWGIAPAPQFDKSTTGTSATPVTFGDPTGLGINPKISKSKTAAAKAFLQYAAGSDAAKALAGIGITPAQVTDAVTATLFGLDGVPQDDLSKFAYAKHTIKPENPVSKHTAGLQNLLNETHSAILSDSKGVDAELSKAQARAKNEVLNQ</sequence>
<dbReference type="Pfam" id="PF01547">
    <property type="entry name" value="SBP_bac_1"/>
    <property type="match status" value="1"/>
</dbReference>
<protein>
    <submittedName>
        <fullName evidence="2">Carbohydrate ABC transporter substrate-binding protein, CUT1 family</fullName>
    </submittedName>
</protein>
<dbReference type="SUPFAM" id="SSF53850">
    <property type="entry name" value="Periplasmic binding protein-like II"/>
    <property type="match status" value="1"/>
</dbReference>
<dbReference type="Proteomes" id="UP000198864">
    <property type="component" value="Unassembled WGS sequence"/>
</dbReference>
<feature type="signal peptide" evidence="1">
    <location>
        <begin position="1"/>
        <end position="20"/>
    </location>
</feature>
<dbReference type="PANTHER" id="PTHR43649:SF12">
    <property type="entry name" value="DIACETYLCHITOBIOSE BINDING PROTEIN DASA"/>
    <property type="match status" value="1"/>
</dbReference>
<evidence type="ECO:0000313" key="2">
    <source>
        <dbReference type="EMBL" id="SCF30020.1"/>
    </source>
</evidence>
<dbReference type="PANTHER" id="PTHR43649">
    <property type="entry name" value="ARABINOSE-BINDING PROTEIN-RELATED"/>
    <property type="match status" value="1"/>
</dbReference>
<dbReference type="STRING" id="285676.GA0070561_5162"/>
<name>A0A1C4ZAN4_9ACTN</name>
<accession>A0A1C4ZAN4</accession>
<dbReference type="Gene3D" id="3.40.190.10">
    <property type="entry name" value="Periplasmic binding protein-like II"/>
    <property type="match status" value="1"/>
</dbReference>
<dbReference type="EMBL" id="FMCR01000005">
    <property type="protein sequence ID" value="SCF30020.1"/>
    <property type="molecule type" value="Genomic_DNA"/>
</dbReference>
<dbReference type="RefSeq" id="WP_091405157.1">
    <property type="nucleotide sequence ID" value="NZ_FMCR01000005.1"/>
</dbReference>